<accession>A0A0N4TND0</accession>
<proteinExistence type="predicted"/>
<protein>
    <submittedName>
        <fullName evidence="1">Ovule protein</fullName>
    </submittedName>
</protein>
<sequence length="117" mass="13121">LHNCKKLTLRKLDCSQCFLCSQLQILSISFEKNVVEERLAIICIKYTGVKGLTTFTGTITHRLLLDYGKLGSRQSCVMSSKPTVSPTAYPFFSLLLSTISCKRPTFPSPTYKNHTVN</sequence>
<name>A0A0N4TND0_BRUPA</name>
<reference evidence="1" key="1">
    <citation type="submission" date="2017-02" db="UniProtKB">
        <authorList>
            <consortium name="WormBaseParasite"/>
        </authorList>
    </citation>
    <scope>IDENTIFICATION</scope>
</reference>
<dbReference type="AlphaFoldDB" id="A0A0N4TND0"/>
<evidence type="ECO:0000313" key="1">
    <source>
        <dbReference type="WBParaSite" id="BPAG_0000999101-mRNA-1"/>
    </source>
</evidence>
<organism evidence="1">
    <name type="scientific">Brugia pahangi</name>
    <name type="common">Filarial nematode worm</name>
    <dbReference type="NCBI Taxonomy" id="6280"/>
    <lineage>
        <taxon>Eukaryota</taxon>
        <taxon>Metazoa</taxon>
        <taxon>Ecdysozoa</taxon>
        <taxon>Nematoda</taxon>
        <taxon>Chromadorea</taxon>
        <taxon>Rhabditida</taxon>
        <taxon>Spirurina</taxon>
        <taxon>Spiruromorpha</taxon>
        <taxon>Filarioidea</taxon>
        <taxon>Onchocercidae</taxon>
        <taxon>Brugia</taxon>
    </lineage>
</organism>
<dbReference type="WBParaSite" id="BPAG_0000999101-mRNA-1">
    <property type="protein sequence ID" value="BPAG_0000999101-mRNA-1"/>
    <property type="gene ID" value="BPAG_0000999101"/>
</dbReference>